<evidence type="ECO:0000256" key="4">
    <source>
        <dbReference type="SAM" id="Phobius"/>
    </source>
</evidence>
<gene>
    <name evidence="5" type="ORF">dsmv_1519</name>
</gene>
<proteinExistence type="predicted"/>
<dbReference type="PANTHER" id="PTHR23526">
    <property type="entry name" value="INTEGRAL MEMBRANE TRANSPORT PROTEIN-RELATED"/>
    <property type="match status" value="1"/>
</dbReference>
<comment type="caution">
    <text evidence="5">The sequence shown here is derived from an EMBL/GenBank/DDBJ whole genome shotgun (WGS) entry which is preliminary data.</text>
</comment>
<keyword evidence="2 4" id="KW-1133">Transmembrane helix</keyword>
<evidence type="ECO:0000256" key="2">
    <source>
        <dbReference type="ARBA" id="ARBA00022989"/>
    </source>
</evidence>
<keyword evidence="3 4" id="KW-0472">Membrane</keyword>
<dbReference type="InterPro" id="IPR052528">
    <property type="entry name" value="Sugar_transport-like"/>
</dbReference>
<evidence type="ECO:0000313" key="5">
    <source>
        <dbReference type="EMBL" id="EPR42868.1"/>
    </source>
</evidence>
<dbReference type="RefSeq" id="WP_020875903.1">
    <property type="nucleotide sequence ID" value="NZ_ATHJ01000063.1"/>
</dbReference>
<feature type="transmembrane region" description="Helical" evidence="4">
    <location>
        <begin position="99"/>
        <end position="116"/>
    </location>
</feature>
<dbReference type="Pfam" id="PF07690">
    <property type="entry name" value="MFS_1"/>
    <property type="match status" value="1"/>
</dbReference>
<feature type="transmembrane region" description="Helical" evidence="4">
    <location>
        <begin position="164"/>
        <end position="181"/>
    </location>
</feature>
<feature type="transmembrane region" description="Helical" evidence="4">
    <location>
        <begin position="12"/>
        <end position="28"/>
    </location>
</feature>
<keyword evidence="6" id="KW-1185">Reference proteome</keyword>
<dbReference type="PATRIC" id="fig|1121405.3.peg.946"/>
<dbReference type="PANTHER" id="PTHR23526:SF4">
    <property type="entry name" value="INTEGRAL MEMBRANE TRANSPORT PROTEIN"/>
    <property type="match status" value="1"/>
</dbReference>
<feature type="transmembrane region" description="Helical" evidence="4">
    <location>
        <begin position="202"/>
        <end position="226"/>
    </location>
</feature>
<sequence length="395" mass="44638">MESASKKHMYRYLMMLTIASTVGLQGWRTLFDNFAVNAAGLDGHHIGIIQSIREIPGFMTFLVVYVLLIMREHRLSALSVLMLGVGIAATGYFPSYGGLILTTFVMSLGFHCYETTNQSLTLQYFDRDTSPWVFGKLRSMAAASNIAVGLFIYLAAGIMDFQQLFLLLGGLVAAVSFWGFSQDPTDRDIVPQQKRMVFRRRYGLYYLLTFLAGARRQIFTSFAVFLMVKNFGFSVREITLLFVLNNIVNYFLSPFIGRCIIRYGERRVLSLEYAALILIFAAYGIVQEKWMVALLYILDHIFFNFAIAIRTYFQKIGDPADIAPSMAVGFTINHIAAVFFPALGGMLWIIDYRIPFWFGAGLSLASFLAVQRIRIPMRIEALPIKSGTDRKKTSP</sequence>
<feature type="transmembrane region" description="Helical" evidence="4">
    <location>
        <begin position="292"/>
        <end position="313"/>
    </location>
</feature>
<keyword evidence="1 4" id="KW-0812">Transmembrane</keyword>
<organism evidence="5 6">
    <name type="scientific">Desulfococcus multivorans DSM 2059</name>
    <dbReference type="NCBI Taxonomy" id="1121405"/>
    <lineage>
        <taxon>Bacteria</taxon>
        <taxon>Pseudomonadati</taxon>
        <taxon>Thermodesulfobacteriota</taxon>
        <taxon>Desulfobacteria</taxon>
        <taxon>Desulfobacterales</taxon>
        <taxon>Desulfococcaceae</taxon>
        <taxon>Desulfococcus</taxon>
    </lineage>
</organism>
<dbReference type="EMBL" id="ATHJ01000063">
    <property type="protein sequence ID" value="EPR42868.1"/>
    <property type="molecule type" value="Genomic_DNA"/>
</dbReference>
<dbReference type="Proteomes" id="UP000014977">
    <property type="component" value="Unassembled WGS sequence"/>
</dbReference>
<dbReference type="STRING" id="897.B2D07_13360"/>
<name>S7VEK2_DESML</name>
<dbReference type="GO" id="GO:0022857">
    <property type="term" value="F:transmembrane transporter activity"/>
    <property type="evidence" value="ECO:0007669"/>
    <property type="project" value="InterPro"/>
</dbReference>
<feature type="transmembrane region" description="Helical" evidence="4">
    <location>
        <begin position="48"/>
        <end position="68"/>
    </location>
</feature>
<feature type="transmembrane region" description="Helical" evidence="4">
    <location>
        <begin position="268"/>
        <end position="286"/>
    </location>
</feature>
<feature type="transmembrane region" description="Helical" evidence="4">
    <location>
        <begin position="238"/>
        <end position="256"/>
    </location>
</feature>
<feature type="transmembrane region" description="Helical" evidence="4">
    <location>
        <begin position="137"/>
        <end position="158"/>
    </location>
</feature>
<protein>
    <submittedName>
        <fullName evidence="5">Major facilitator superfamily MFS_1</fullName>
    </submittedName>
</protein>
<dbReference type="InterPro" id="IPR011701">
    <property type="entry name" value="MFS"/>
</dbReference>
<dbReference type="SUPFAM" id="SSF103473">
    <property type="entry name" value="MFS general substrate transporter"/>
    <property type="match status" value="1"/>
</dbReference>
<dbReference type="AlphaFoldDB" id="S7VEK2"/>
<feature type="transmembrane region" description="Helical" evidence="4">
    <location>
        <begin position="356"/>
        <end position="375"/>
    </location>
</feature>
<feature type="transmembrane region" description="Helical" evidence="4">
    <location>
        <begin position="75"/>
        <end position="93"/>
    </location>
</feature>
<accession>S7VEK2</accession>
<feature type="transmembrane region" description="Helical" evidence="4">
    <location>
        <begin position="325"/>
        <end position="350"/>
    </location>
</feature>
<evidence type="ECO:0000313" key="6">
    <source>
        <dbReference type="Proteomes" id="UP000014977"/>
    </source>
</evidence>
<reference evidence="5 6" key="1">
    <citation type="journal article" date="2013" name="Genome Announc.">
        <title>Draft genome sequences for three mercury-methylating, sulfate-reducing bacteria.</title>
        <authorList>
            <person name="Brown S.D."/>
            <person name="Hurt R.A.Jr."/>
            <person name="Gilmour C.C."/>
            <person name="Elias D.A."/>
        </authorList>
    </citation>
    <scope>NUCLEOTIDE SEQUENCE [LARGE SCALE GENOMIC DNA]</scope>
    <source>
        <strain evidence="5 6">DSM 2059</strain>
    </source>
</reference>
<dbReference type="eggNOG" id="COG2814">
    <property type="taxonomic scope" value="Bacteria"/>
</dbReference>
<evidence type="ECO:0000256" key="1">
    <source>
        <dbReference type="ARBA" id="ARBA00022692"/>
    </source>
</evidence>
<dbReference type="InterPro" id="IPR036259">
    <property type="entry name" value="MFS_trans_sf"/>
</dbReference>
<dbReference type="Gene3D" id="1.20.1250.20">
    <property type="entry name" value="MFS general substrate transporter like domains"/>
    <property type="match status" value="2"/>
</dbReference>
<evidence type="ECO:0000256" key="3">
    <source>
        <dbReference type="ARBA" id="ARBA00023136"/>
    </source>
</evidence>